<dbReference type="PROSITE" id="PS01046">
    <property type="entry name" value="LON_SER"/>
    <property type="match status" value="1"/>
</dbReference>
<dbReference type="InterPro" id="IPR004815">
    <property type="entry name" value="Lon_bac/euk-typ"/>
</dbReference>
<evidence type="ECO:0000256" key="9">
    <source>
        <dbReference type="ARBA" id="ARBA00050665"/>
    </source>
</evidence>
<dbReference type="GO" id="GO:0043565">
    <property type="term" value="F:sequence-specific DNA binding"/>
    <property type="evidence" value="ECO:0007669"/>
    <property type="project" value="UniProtKB-UniRule"/>
</dbReference>
<feature type="active site" evidence="10 12">
    <location>
        <position position="713"/>
    </location>
</feature>
<dbReference type="NCBIfam" id="TIGR00763">
    <property type="entry name" value="lon"/>
    <property type="match status" value="1"/>
</dbReference>
<evidence type="ECO:0000256" key="6">
    <source>
        <dbReference type="ARBA" id="ARBA00022825"/>
    </source>
</evidence>
<keyword evidence="6 10" id="KW-0720">Serine protease</keyword>
<organism evidence="19 20">
    <name type="scientific">Ostreibacterium oceani</name>
    <dbReference type="NCBI Taxonomy" id="2654998"/>
    <lineage>
        <taxon>Bacteria</taxon>
        <taxon>Pseudomonadati</taxon>
        <taxon>Pseudomonadota</taxon>
        <taxon>Gammaproteobacteria</taxon>
        <taxon>Cardiobacteriales</taxon>
        <taxon>Ostreibacteriaceae</taxon>
        <taxon>Ostreibacterium</taxon>
    </lineage>
</organism>
<keyword evidence="8 10" id="KW-0346">Stress response</keyword>
<dbReference type="Pfam" id="PF02190">
    <property type="entry name" value="LON_substr_bdg"/>
    <property type="match status" value="1"/>
</dbReference>
<dbReference type="InterPro" id="IPR003593">
    <property type="entry name" value="AAA+_ATPase"/>
</dbReference>
<evidence type="ECO:0000256" key="12">
    <source>
        <dbReference type="PIRSR" id="PIRSR001174-1"/>
    </source>
</evidence>
<protein>
    <recommendedName>
        <fullName evidence="10 11">Lon protease</fullName>
        <ecNumber evidence="10 11">3.4.21.53</ecNumber>
    </recommendedName>
    <alternativeName>
        <fullName evidence="10">ATP-dependent protease La</fullName>
    </alternativeName>
</protein>
<dbReference type="InterPro" id="IPR027417">
    <property type="entry name" value="P-loop_NTPase"/>
</dbReference>
<gene>
    <name evidence="10" type="primary">lon</name>
    <name evidence="19" type="ORF">GCU85_00430</name>
</gene>
<dbReference type="SUPFAM" id="SSF54211">
    <property type="entry name" value="Ribosomal protein S5 domain 2-like"/>
    <property type="match status" value="1"/>
</dbReference>
<dbReference type="InterPro" id="IPR008268">
    <property type="entry name" value="Peptidase_S16_AS"/>
</dbReference>
<comment type="function">
    <text evidence="10">ATP-dependent serine protease that mediates the selective degradation of mutant and abnormal proteins as well as certain short-lived regulatory proteins. Required for cellular homeostasis and for survival from DNA damage and developmental changes induced by stress. Degrades polypeptides processively to yield small peptide fragments that are 5 to 10 amino acids long. Binds to DNA in a double-stranded, site-specific manner.</text>
</comment>
<dbReference type="FunFam" id="3.40.50.300:FF:000021">
    <property type="entry name" value="Lon protease homolog"/>
    <property type="match status" value="1"/>
</dbReference>
<name>A0A6N7EUT8_9GAMM</name>
<keyword evidence="2 10" id="KW-0963">Cytoplasm</keyword>
<dbReference type="SUPFAM" id="SSF52540">
    <property type="entry name" value="P-loop containing nucleoside triphosphate hydrolases"/>
    <property type="match status" value="1"/>
</dbReference>
<dbReference type="Gene3D" id="2.30.130.40">
    <property type="entry name" value="LON domain-like"/>
    <property type="match status" value="1"/>
</dbReference>
<dbReference type="AlphaFoldDB" id="A0A6N7EUT8"/>
<evidence type="ECO:0000256" key="4">
    <source>
        <dbReference type="ARBA" id="ARBA00022741"/>
    </source>
</evidence>
<dbReference type="GO" id="GO:0006515">
    <property type="term" value="P:protein quality control for misfolded or incompletely synthesized proteins"/>
    <property type="evidence" value="ECO:0007669"/>
    <property type="project" value="UniProtKB-UniRule"/>
</dbReference>
<feature type="compositionally biased region" description="Polar residues" evidence="16">
    <location>
        <begin position="783"/>
        <end position="793"/>
    </location>
</feature>
<dbReference type="GO" id="GO:0004252">
    <property type="term" value="F:serine-type endopeptidase activity"/>
    <property type="evidence" value="ECO:0007669"/>
    <property type="project" value="UniProtKB-UniRule"/>
</dbReference>
<dbReference type="InterPro" id="IPR003111">
    <property type="entry name" value="Lon_prtase_N"/>
</dbReference>
<evidence type="ECO:0000256" key="7">
    <source>
        <dbReference type="ARBA" id="ARBA00022840"/>
    </source>
</evidence>
<feature type="domain" description="Lon proteolytic" evidence="17">
    <location>
        <begin position="583"/>
        <end position="764"/>
    </location>
</feature>
<dbReference type="GO" id="GO:0004176">
    <property type="term" value="F:ATP-dependent peptidase activity"/>
    <property type="evidence" value="ECO:0007669"/>
    <property type="project" value="UniProtKB-UniRule"/>
</dbReference>
<dbReference type="Gene3D" id="3.30.230.10">
    <property type="match status" value="1"/>
</dbReference>
<dbReference type="EMBL" id="WHNW01000001">
    <property type="protein sequence ID" value="MPV85199.1"/>
    <property type="molecule type" value="Genomic_DNA"/>
</dbReference>
<evidence type="ECO:0000313" key="20">
    <source>
        <dbReference type="Proteomes" id="UP000471298"/>
    </source>
</evidence>
<evidence type="ECO:0000256" key="1">
    <source>
        <dbReference type="ARBA" id="ARBA00004496"/>
    </source>
</evidence>
<comment type="induction">
    <text evidence="10">By heat shock.</text>
</comment>
<dbReference type="PRINTS" id="PR00830">
    <property type="entry name" value="ENDOLAPTASE"/>
</dbReference>
<dbReference type="PROSITE" id="PS51787">
    <property type="entry name" value="LON_N"/>
    <property type="match status" value="1"/>
</dbReference>
<dbReference type="GO" id="GO:0005737">
    <property type="term" value="C:cytoplasm"/>
    <property type="evidence" value="ECO:0007669"/>
    <property type="project" value="UniProtKB-SubCell"/>
</dbReference>
<dbReference type="PROSITE" id="PS51786">
    <property type="entry name" value="LON_PROTEOLYTIC"/>
    <property type="match status" value="1"/>
</dbReference>
<dbReference type="InterPro" id="IPR054594">
    <property type="entry name" value="Lon_lid"/>
</dbReference>
<dbReference type="GO" id="GO:0016887">
    <property type="term" value="F:ATP hydrolysis activity"/>
    <property type="evidence" value="ECO:0007669"/>
    <property type="project" value="UniProtKB-UniRule"/>
</dbReference>
<dbReference type="SUPFAM" id="SSF88697">
    <property type="entry name" value="PUA domain-like"/>
    <property type="match status" value="1"/>
</dbReference>
<evidence type="ECO:0000256" key="11">
    <source>
        <dbReference type="PIRNR" id="PIRNR001174"/>
    </source>
</evidence>
<dbReference type="Gene3D" id="1.10.8.60">
    <property type="match status" value="1"/>
</dbReference>
<dbReference type="Gene3D" id="3.40.50.300">
    <property type="entry name" value="P-loop containing nucleotide triphosphate hydrolases"/>
    <property type="match status" value="1"/>
</dbReference>
<dbReference type="InterPro" id="IPR027065">
    <property type="entry name" value="Lon_Prtase"/>
</dbReference>
<keyword evidence="4 10" id="KW-0547">Nucleotide-binding</keyword>
<dbReference type="CDD" id="cd19500">
    <property type="entry name" value="RecA-like_Lon"/>
    <property type="match status" value="1"/>
</dbReference>
<evidence type="ECO:0000256" key="8">
    <source>
        <dbReference type="ARBA" id="ARBA00023016"/>
    </source>
</evidence>
<dbReference type="InterPro" id="IPR015947">
    <property type="entry name" value="PUA-like_sf"/>
</dbReference>
<keyword evidence="5 10" id="KW-0378">Hydrolase</keyword>
<evidence type="ECO:0000313" key="19">
    <source>
        <dbReference type="EMBL" id="MPV85199.1"/>
    </source>
</evidence>
<dbReference type="SMART" id="SM00382">
    <property type="entry name" value="AAA"/>
    <property type="match status" value="1"/>
</dbReference>
<comment type="subcellular location">
    <subcellularLocation>
        <location evidence="1 10 11">Cytoplasm</location>
    </subcellularLocation>
</comment>
<dbReference type="HAMAP" id="MF_01973">
    <property type="entry name" value="lon_bact"/>
    <property type="match status" value="1"/>
</dbReference>
<dbReference type="InParanoid" id="A0A6N7EUT8"/>
<dbReference type="SMART" id="SM00464">
    <property type="entry name" value="LON"/>
    <property type="match status" value="1"/>
</dbReference>
<reference evidence="19 20" key="1">
    <citation type="submission" date="2019-10" db="EMBL/GenBank/DDBJ databases">
        <title>Cardiobacteriales fam. a chemoheterotrophic member of the order Cardiobacteriales, and proposal of Cardiobacteriales fam. nov.</title>
        <authorList>
            <person name="Wang C."/>
        </authorList>
    </citation>
    <scope>NUCLEOTIDE SEQUENCE [LARGE SCALE GENOMIC DNA]</scope>
    <source>
        <strain evidence="19 20">ML27</strain>
    </source>
</reference>
<dbReference type="Proteomes" id="UP000471298">
    <property type="component" value="Unassembled WGS sequence"/>
</dbReference>
<dbReference type="Pfam" id="PF00004">
    <property type="entry name" value="AAA"/>
    <property type="match status" value="1"/>
</dbReference>
<keyword evidence="20" id="KW-1185">Reference proteome</keyword>
<evidence type="ECO:0000256" key="16">
    <source>
        <dbReference type="SAM" id="MobiDB-lite"/>
    </source>
</evidence>
<evidence type="ECO:0000256" key="2">
    <source>
        <dbReference type="ARBA" id="ARBA00022490"/>
    </source>
</evidence>
<dbReference type="InterPro" id="IPR008269">
    <property type="entry name" value="Lon_proteolytic"/>
</dbReference>
<dbReference type="InterPro" id="IPR046336">
    <property type="entry name" value="Lon_prtase_N_sf"/>
</dbReference>
<dbReference type="InterPro" id="IPR020568">
    <property type="entry name" value="Ribosomal_Su5_D2-typ_SF"/>
</dbReference>
<evidence type="ECO:0000256" key="13">
    <source>
        <dbReference type="PIRSR" id="PIRSR001174-2"/>
    </source>
</evidence>
<evidence type="ECO:0000256" key="15">
    <source>
        <dbReference type="RuleBase" id="RU000591"/>
    </source>
</evidence>
<dbReference type="RefSeq" id="WP_152808216.1">
    <property type="nucleotide sequence ID" value="NZ_WHNW01000001.1"/>
</dbReference>
<keyword evidence="3 10" id="KW-0645">Protease</keyword>
<evidence type="ECO:0000259" key="18">
    <source>
        <dbReference type="PROSITE" id="PS51787"/>
    </source>
</evidence>
<dbReference type="GO" id="GO:0034605">
    <property type="term" value="P:cellular response to heat"/>
    <property type="evidence" value="ECO:0007669"/>
    <property type="project" value="UniProtKB-UniRule"/>
</dbReference>
<comment type="subunit">
    <text evidence="10 11">Homohexamer. Organized in a ring with a central cavity.</text>
</comment>
<dbReference type="Pfam" id="PF22667">
    <property type="entry name" value="Lon_lid"/>
    <property type="match status" value="1"/>
</dbReference>
<dbReference type="InterPro" id="IPR027543">
    <property type="entry name" value="Lon_bac"/>
</dbReference>
<feature type="active site" evidence="10 12">
    <location>
        <position position="670"/>
    </location>
</feature>
<evidence type="ECO:0000256" key="3">
    <source>
        <dbReference type="ARBA" id="ARBA00022670"/>
    </source>
</evidence>
<comment type="similarity">
    <text evidence="10 11 14 15">Belongs to the peptidase S16 family.</text>
</comment>
<dbReference type="Pfam" id="PF05362">
    <property type="entry name" value="Lon_C"/>
    <property type="match status" value="1"/>
</dbReference>
<comment type="caution">
    <text evidence="19">The sequence shown here is derived from an EMBL/GenBank/DDBJ whole genome shotgun (WGS) entry which is preliminary data.</text>
</comment>
<comment type="catalytic activity">
    <reaction evidence="9 10 11 14">
        <text>Hydrolysis of proteins in presence of ATP.</text>
        <dbReference type="EC" id="3.4.21.53"/>
    </reaction>
</comment>
<keyword evidence="7 10" id="KW-0067">ATP-binding</keyword>
<dbReference type="PIRSF" id="PIRSF001174">
    <property type="entry name" value="Lon_proteas"/>
    <property type="match status" value="1"/>
</dbReference>
<dbReference type="FunFam" id="1.20.5.5270:FF:000002">
    <property type="entry name" value="Lon protease homolog"/>
    <property type="match status" value="1"/>
</dbReference>
<evidence type="ECO:0000256" key="14">
    <source>
        <dbReference type="PROSITE-ProRule" id="PRU01122"/>
    </source>
</evidence>
<dbReference type="NCBIfam" id="NF008053">
    <property type="entry name" value="PRK10787.1"/>
    <property type="match status" value="1"/>
</dbReference>
<dbReference type="PANTHER" id="PTHR10046">
    <property type="entry name" value="ATP DEPENDENT LON PROTEASE FAMILY MEMBER"/>
    <property type="match status" value="1"/>
</dbReference>
<evidence type="ECO:0000256" key="10">
    <source>
        <dbReference type="HAMAP-Rule" id="MF_01973"/>
    </source>
</evidence>
<accession>A0A6N7EUT8</accession>
<sequence length="793" mass="87568">MKYNVLPLRDVVIYPGVVAPLFVGREKSIQSIEAAAHEKMQIVLVTQKSAEVEQPKPDDVYQIATLADIIQIMKLPDGTVKLLVEGRSRVEVDAFLDDDLMQCEATELAENNHISEAEAKSIRKILLGLFERYIKTQQKESNELVKLINDIDDTGLFCDAIASHLQIKVSDRVDLLLKTDIQDRAATLATLIEQELGVWALEKSIRNRVKEQMDKNQKEYYLNEQAKAIQKELEILDETKSDFGQVEADIRAAKMPEVVEKKCLDELDKLKRMPPMSSEATVLRNYLENMVDFPWSKSTALHDNLAQAQDILDASHFGLTKVKERIVEYLAVQQRKKKPSGSILCLVGPPGVGKTSIGKSIAEAVNRQYIRVALGGVRDEAEIRGHRRTYIGAMPGKIVQNITKAGVNNPLFLLDEVDKMGMDHRGDPASAMLEVLDPEQNHTFNDHYMEVDIDLSNVMFLATANSTNISGPLLDRMELIRIPGYTEGEKFSIAKQYLLPRNIERSGLKANEISMTDKALSLIVSDYTREAGVRQLDREIAKVCRKVVTKIALSDCDKCAISQNNLADFLGVAKYKRDTAAQTASIGRISGLAWTSVGGELLNIEVAVLPGKGKVALTGKLGEVMQESVQAAMTVVKSHVADLGVSAKFFQEHDFHIHLPEAATPKDGPSAGVAIATALLSAVMQVPISHTIAMTGEVTLQGNVLEIGGLKEKLFAAARENIERVFIPEANAKDLAEIPAEILSALNIKPVSKIESVFAEVFSNQLNKKSKKESPMPLVEKYMQTNQASESTH</sequence>
<proteinExistence type="evidence at transcript level"/>
<dbReference type="Gene3D" id="1.20.58.1480">
    <property type="match status" value="1"/>
</dbReference>
<dbReference type="InterPro" id="IPR014721">
    <property type="entry name" value="Ribsml_uS5_D2-typ_fold_subgr"/>
</dbReference>
<dbReference type="InterPro" id="IPR003959">
    <property type="entry name" value="ATPase_AAA_core"/>
</dbReference>
<dbReference type="EC" id="3.4.21.53" evidence="10 11"/>
<dbReference type="FunCoup" id="A0A6N7EUT8">
    <property type="interactions" value="512"/>
</dbReference>
<dbReference type="GO" id="GO:0005524">
    <property type="term" value="F:ATP binding"/>
    <property type="evidence" value="ECO:0007669"/>
    <property type="project" value="UniProtKB-UniRule"/>
</dbReference>
<feature type="binding site" evidence="10 13">
    <location>
        <begin position="348"/>
        <end position="355"/>
    </location>
    <ligand>
        <name>ATP</name>
        <dbReference type="ChEBI" id="CHEBI:30616"/>
    </ligand>
</feature>
<dbReference type="Gene3D" id="1.20.5.5270">
    <property type="match status" value="1"/>
</dbReference>
<evidence type="ECO:0000256" key="5">
    <source>
        <dbReference type="ARBA" id="ARBA00022801"/>
    </source>
</evidence>
<evidence type="ECO:0000259" key="17">
    <source>
        <dbReference type="PROSITE" id="PS51786"/>
    </source>
</evidence>
<feature type="region of interest" description="Disordered" evidence="16">
    <location>
        <begin position="769"/>
        <end position="793"/>
    </location>
</feature>
<feature type="domain" description="Lon N-terminal" evidence="18">
    <location>
        <begin position="3"/>
        <end position="196"/>
    </location>
</feature>